<evidence type="ECO:0000313" key="1">
    <source>
        <dbReference type="EMBL" id="KIY66005.1"/>
    </source>
</evidence>
<reference evidence="1 2" key="1">
    <citation type="journal article" date="2015" name="Fungal Genet. Biol.">
        <title>Evolution of novel wood decay mechanisms in Agaricales revealed by the genome sequences of Fistulina hepatica and Cylindrobasidium torrendii.</title>
        <authorList>
            <person name="Floudas D."/>
            <person name="Held B.W."/>
            <person name="Riley R."/>
            <person name="Nagy L.G."/>
            <person name="Koehler G."/>
            <person name="Ransdell A.S."/>
            <person name="Younus H."/>
            <person name="Chow J."/>
            <person name="Chiniquy J."/>
            <person name="Lipzen A."/>
            <person name="Tritt A."/>
            <person name="Sun H."/>
            <person name="Haridas S."/>
            <person name="LaButti K."/>
            <person name="Ohm R.A."/>
            <person name="Kues U."/>
            <person name="Blanchette R.A."/>
            <person name="Grigoriev I.V."/>
            <person name="Minto R.E."/>
            <person name="Hibbett D.S."/>
        </authorList>
    </citation>
    <scope>NUCLEOTIDE SEQUENCE [LARGE SCALE GENOMIC DNA]</scope>
    <source>
        <strain evidence="1 2">FP15055 ss-10</strain>
    </source>
</reference>
<organism evidence="1 2">
    <name type="scientific">Cylindrobasidium torrendii FP15055 ss-10</name>
    <dbReference type="NCBI Taxonomy" id="1314674"/>
    <lineage>
        <taxon>Eukaryota</taxon>
        <taxon>Fungi</taxon>
        <taxon>Dikarya</taxon>
        <taxon>Basidiomycota</taxon>
        <taxon>Agaricomycotina</taxon>
        <taxon>Agaricomycetes</taxon>
        <taxon>Agaricomycetidae</taxon>
        <taxon>Agaricales</taxon>
        <taxon>Marasmiineae</taxon>
        <taxon>Physalacriaceae</taxon>
        <taxon>Cylindrobasidium</taxon>
    </lineage>
</organism>
<sequence length="291" mass="33419">MALSTDLPPEICFLIFDFATAGDRQTALALLYVSRYVKEHCEPALYHTVVLRSFEAANVFTRCLSFRVDKSFCPRYIKSLIAYDLTHLTNAQLAHLLPAIRGVTNFFCWNTEIANDELGAIMPHLRSLYASRHPMVFPQTVTHMTVRYSLLETVEIYNATLRMPCLTHLAIEWFTGDYDERFIDHPNQNLKVLVVLVFSRALRAATERAKNTEADPRVVYVVHKSVFRLAERPWVKYDGTSATSVGLLQVSDANDLLYDYAREYPDPSKDSMWDIAEKIVEQRREIVDSTE</sequence>
<gene>
    <name evidence="1" type="ORF">CYLTODRAFT_455786</name>
</gene>
<dbReference type="EMBL" id="KN880569">
    <property type="protein sequence ID" value="KIY66005.1"/>
    <property type="molecule type" value="Genomic_DNA"/>
</dbReference>
<proteinExistence type="predicted"/>
<name>A0A0D7B702_9AGAR</name>
<evidence type="ECO:0000313" key="2">
    <source>
        <dbReference type="Proteomes" id="UP000054007"/>
    </source>
</evidence>
<dbReference type="OrthoDB" id="3145912at2759"/>
<protein>
    <recommendedName>
        <fullName evidence="3">F-box domain-containing protein</fullName>
    </recommendedName>
</protein>
<dbReference type="Proteomes" id="UP000054007">
    <property type="component" value="Unassembled WGS sequence"/>
</dbReference>
<evidence type="ECO:0008006" key="3">
    <source>
        <dbReference type="Google" id="ProtNLM"/>
    </source>
</evidence>
<accession>A0A0D7B702</accession>
<keyword evidence="2" id="KW-1185">Reference proteome</keyword>
<dbReference type="AlphaFoldDB" id="A0A0D7B702"/>